<dbReference type="Proteomes" id="UP000274448">
    <property type="component" value="Segment"/>
</dbReference>
<name>A0A0G2Y811_MIMIV</name>
<sequence>MSQNKLYQIMDIFLCPVCQSGYRYFYTLYLPNNNIDVILFCDECECVWIDPEYIDYQDAVSNDFLVDKYKVTSCKILFNKEISGWSTNKDIKNSRWDNFIENYEQFVFQNIYHLDKNKRYPFLYLYATN</sequence>
<proteinExistence type="predicted"/>
<accession>A0A0G2Y811</accession>
<evidence type="ECO:0000313" key="1">
    <source>
        <dbReference type="EMBL" id="AKI80699.1"/>
    </source>
</evidence>
<organism evidence="1 2">
    <name type="scientific">Acanthamoeba polyphaga mimivirus</name>
    <name type="common">APMV</name>
    <dbReference type="NCBI Taxonomy" id="212035"/>
    <lineage>
        <taxon>Viruses</taxon>
        <taxon>Varidnaviria</taxon>
        <taxon>Bamfordvirae</taxon>
        <taxon>Nucleocytoviricota</taxon>
        <taxon>Megaviricetes</taxon>
        <taxon>Imitervirales</taxon>
        <taxon>Mimiviridae</taxon>
        <taxon>Megamimivirinae</taxon>
        <taxon>Mimivirus</taxon>
        <taxon>Mimivirus bradfordmassiliense</taxon>
    </lineage>
</organism>
<protein>
    <submittedName>
        <fullName evidence="1">Uncharacterized protein</fullName>
    </submittedName>
</protein>
<organismHost>
    <name type="scientific">Acanthamoeba polyphaga</name>
    <name type="common">Amoeba</name>
    <dbReference type="NCBI Taxonomy" id="5757"/>
</organismHost>
<dbReference type="EMBL" id="KM982403">
    <property type="protein sequence ID" value="AKI80699.1"/>
    <property type="molecule type" value="Genomic_DNA"/>
</dbReference>
<reference evidence="1 2" key="1">
    <citation type="submission" date="2014-10" db="EMBL/GenBank/DDBJ databases">
        <title>Pan-genome analysis of Brazilian lineage A amoebal mimiviruses.</title>
        <authorList>
            <person name="Assis F.L."/>
            <person name="Abrahao J.S."/>
            <person name="Kroon E.G."/>
            <person name="Dornas F.P."/>
            <person name="Andrade K.R."/>
            <person name="Borato P.V.M."/>
            <person name="Pilotto M.R."/>
            <person name="Benamar S."/>
            <person name="LaScola B."/>
            <person name="Colson P."/>
        </authorList>
    </citation>
    <scope>NUCLEOTIDE SEQUENCE [LARGE SCALE GENOMIC DNA]</scope>
    <source>
        <strain evidence="1 2">Amazonia</strain>
    </source>
</reference>
<evidence type="ECO:0000313" key="2">
    <source>
        <dbReference type="Proteomes" id="UP000274448"/>
    </source>
</evidence>